<dbReference type="KEGG" id="fya:KMW28_05425"/>
<dbReference type="Pfam" id="PF04389">
    <property type="entry name" value="Peptidase_M28"/>
    <property type="match status" value="1"/>
</dbReference>
<evidence type="ECO:0000313" key="3">
    <source>
        <dbReference type="Proteomes" id="UP000678679"/>
    </source>
</evidence>
<dbReference type="Proteomes" id="UP000678679">
    <property type="component" value="Chromosome 1"/>
</dbReference>
<feature type="domain" description="Peptidase M28" evidence="1">
    <location>
        <begin position="213"/>
        <end position="418"/>
    </location>
</feature>
<dbReference type="PANTHER" id="PTHR12147:SF26">
    <property type="entry name" value="PEPTIDASE M28 DOMAIN-CONTAINING PROTEIN"/>
    <property type="match status" value="1"/>
</dbReference>
<dbReference type="SUPFAM" id="SSF53187">
    <property type="entry name" value="Zn-dependent exopeptidases"/>
    <property type="match status" value="1"/>
</dbReference>
<accession>A0AAX1NAB9</accession>
<dbReference type="GO" id="GO:0008235">
    <property type="term" value="F:metalloexopeptidase activity"/>
    <property type="evidence" value="ECO:0007669"/>
    <property type="project" value="InterPro"/>
</dbReference>
<dbReference type="InterPro" id="IPR007484">
    <property type="entry name" value="Peptidase_M28"/>
</dbReference>
<keyword evidence="3" id="KW-1185">Reference proteome</keyword>
<dbReference type="Gene3D" id="3.40.630.10">
    <property type="entry name" value="Zn peptidases"/>
    <property type="match status" value="2"/>
</dbReference>
<reference evidence="2 3" key="1">
    <citation type="submission" date="2021-05" db="EMBL/GenBank/DDBJ databases">
        <title>Comparative genomic studies on the polysaccharide-degrading batcterial strains of the Flammeovirga genus.</title>
        <authorList>
            <person name="Zewei F."/>
            <person name="Zheng Z."/>
            <person name="Yu L."/>
            <person name="Ruyue G."/>
            <person name="Yanhong M."/>
            <person name="Yuanyuan C."/>
            <person name="Jingyan G."/>
            <person name="Wenjun H."/>
        </authorList>
    </citation>
    <scope>NUCLEOTIDE SEQUENCE [LARGE SCALE GENOMIC DNA]</scope>
    <source>
        <strain evidence="2 3">NBRC:100898</strain>
    </source>
</reference>
<sequence length="438" mass="49746">MRIVQTFILLFALIFSLQNDVKAQISVARTQEIVDTLASNQLRGRLAGSEGERLTTEYIKNEFEKLGLVPAGEDGTYFQNIKKFAVEGISESLLINKEAVKSNQFFIDTDVEEWASKKKKEFSVVTLKESENFNDKRKELMKSNQPTFVWVQGDMNLIAMKKLKNKLSNKEYLEEIDGARKIVWVEDIPASREKFKKLSFTFQQKIHNIVMRNVMARLEGSGPRAKETIMIGAHHDHIGILEPIQNDSIANGADDNASGVSAVLQLAEYFAKRRMKYPRSILFVTFTAEEMGLVGSEYMASQMSDEELKNIKAMINFEMIGKPSVNGKRKAYMTGYDQSTLGKQLAQTVLKDRINFKIFADPYEDMDLYFISDNASFVKRGVIAHTISSTDIDFDSYYHTVNDEAETLNYQNIVDVIKGMAVGIEPLVRGRFTPRPIK</sequence>
<protein>
    <submittedName>
        <fullName evidence="2">M20/M25/M40 family metallo-hydrolase</fullName>
    </submittedName>
</protein>
<dbReference type="PANTHER" id="PTHR12147">
    <property type="entry name" value="METALLOPEPTIDASE M28 FAMILY MEMBER"/>
    <property type="match status" value="1"/>
</dbReference>
<proteinExistence type="predicted"/>
<name>A0AAX1NAB9_9BACT</name>
<gene>
    <name evidence="2" type="ORF">KMW28_05425</name>
</gene>
<dbReference type="InterPro" id="IPR045175">
    <property type="entry name" value="M28_fam"/>
</dbReference>
<dbReference type="EMBL" id="CP076132">
    <property type="protein sequence ID" value="QWG03022.1"/>
    <property type="molecule type" value="Genomic_DNA"/>
</dbReference>
<dbReference type="RefSeq" id="WP_169664476.1">
    <property type="nucleotide sequence ID" value="NZ_CP076132.1"/>
</dbReference>
<evidence type="ECO:0000259" key="1">
    <source>
        <dbReference type="Pfam" id="PF04389"/>
    </source>
</evidence>
<evidence type="ECO:0000313" key="2">
    <source>
        <dbReference type="EMBL" id="QWG03022.1"/>
    </source>
</evidence>
<dbReference type="AlphaFoldDB" id="A0AAX1NAB9"/>
<organism evidence="2 3">
    <name type="scientific">Flammeovirga yaeyamensis</name>
    <dbReference type="NCBI Taxonomy" id="367791"/>
    <lineage>
        <taxon>Bacteria</taxon>
        <taxon>Pseudomonadati</taxon>
        <taxon>Bacteroidota</taxon>
        <taxon>Cytophagia</taxon>
        <taxon>Cytophagales</taxon>
        <taxon>Flammeovirgaceae</taxon>
        <taxon>Flammeovirga</taxon>
    </lineage>
</organism>
<dbReference type="GO" id="GO:0006508">
    <property type="term" value="P:proteolysis"/>
    <property type="evidence" value="ECO:0007669"/>
    <property type="project" value="InterPro"/>
</dbReference>